<dbReference type="GO" id="GO:0016706">
    <property type="term" value="F:2-oxoglutarate-dependent dioxygenase activity"/>
    <property type="evidence" value="ECO:0007669"/>
    <property type="project" value="UniProtKB-ARBA"/>
</dbReference>
<evidence type="ECO:0000256" key="4">
    <source>
        <dbReference type="ARBA" id="ARBA00022964"/>
    </source>
</evidence>
<keyword evidence="3" id="KW-0479">Metal-binding</keyword>
<evidence type="ECO:0000313" key="9">
    <source>
        <dbReference type="Proteomes" id="UP000054596"/>
    </source>
</evidence>
<reference evidence="8" key="1">
    <citation type="submission" date="2016-01" db="EMBL/GenBank/DDBJ databases">
        <authorList>
            <person name="Peeters C."/>
        </authorList>
    </citation>
    <scope>NUCLEOTIDE SEQUENCE [LARGE SCALE GENOMIC DNA]</scope>
    <source>
        <strain evidence="8">LMG 29325</strain>
    </source>
</reference>
<dbReference type="Proteomes" id="UP000054596">
    <property type="component" value="Unassembled WGS sequence"/>
</dbReference>
<gene>
    <name evidence="8" type="ORF">AWB82_05867</name>
</gene>
<evidence type="ECO:0000259" key="7">
    <source>
        <dbReference type="Pfam" id="PF02668"/>
    </source>
</evidence>
<evidence type="ECO:0000256" key="1">
    <source>
        <dbReference type="ARBA" id="ARBA00001954"/>
    </source>
</evidence>
<dbReference type="PANTHER" id="PTHR30468:SF5">
    <property type="entry name" value="ALPHA-KETOGLUTARATE-DEPENDENT SULFATE ESTER DIOXYGENASE"/>
    <property type="match status" value="1"/>
</dbReference>
<dbReference type="Pfam" id="PF02668">
    <property type="entry name" value="TauD"/>
    <property type="match status" value="1"/>
</dbReference>
<proteinExistence type="inferred from homology"/>
<dbReference type="Gene3D" id="3.60.130.10">
    <property type="entry name" value="Clavaminate synthase-like"/>
    <property type="match status" value="1"/>
</dbReference>
<protein>
    <submittedName>
        <fullName evidence="8">Taurine dioxygenase</fullName>
    </submittedName>
</protein>
<evidence type="ECO:0000256" key="5">
    <source>
        <dbReference type="ARBA" id="ARBA00023002"/>
    </source>
</evidence>
<accession>A0A158CVC0</accession>
<name>A0A158CVC0_9BURK</name>
<dbReference type="InterPro" id="IPR042098">
    <property type="entry name" value="TauD-like_sf"/>
</dbReference>
<organism evidence="8 9">
    <name type="scientific">Caballeronia glebae</name>
    <dbReference type="NCBI Taxonomy" id="1777143"/>
    <lineage>
        <taxon>Bacteria</taxon>
        <taxon>Pseudomonadati</taxon>
        <taxon>Pseudomonadota</taxon>
        <taxon>Betaproteobacteria</taxon>
        <taxon>Burkholderiales</taxon>
        <taxon>Burkholderiaceae</taxon>
        <taxon>Caballeronia</taxon>
    </lineage>
</organism>
<comment type="similarity">
    <text evidence="2">Belongs to the TfdA dioxygenase family.</text>
</comment>
<dbReference type="AlphaFoldDB" id="A0A158CVC0"/>
<dbReference type="SUPFAM" id="SSF51197">
    <property type="entry name" value="Clavaminate synthase-like"/>
    <property type="match status" value="1"/>
</dbReference>
<dbReference type="InterPro" id="IPR003819">
    <property type="entry name" value="TauD/TfdA-like"/>
</dbReference>
<comment type="caution">
    <text evidence="8">The sequence shown here is derived from an EMBL/GenBank/DDBJ whole genome shotgun (WGS) entry which is preliminary data.</text>
</comment>
<comment type="cofactor">
    <cofactor evidence="1">
        <name>Fe(2+)</name>
        <dbReference type="ChEBI" id="CHEBI:29033"/>
    </cofactor>
</comment>
<evidence type="ECO:0000313" key="8">
    <source>
        <dbReference type="EMBL" id="SAK86274.1"/>
    </source>
</evidence>
<keyword evidence="9" id="KW-1185">Reference proteome</keyword>
<dbReference type="InterPro" id="IPR051323">
    <property type="entry name" value="AtsK-like"/>
</dbReference>
<dbReference type="RefSeq" id="WP_086972839.1">
    <property type="nucleotide sequence ID" value="NZ_FCOJ02000059.1"/>
</dbReference>
<dbReference type="GO" id="GO:0005737">
    <property type="term" value="C:cytoplasm"/>
    <property type="evidence" value="ECO:0007669"/>
    <property type="project" value="TreeGrafter"/>
</dbReference>
<dbReference type="EMBL" id="FCOJ02000059">
    <property type="protein sequence ID" value="SAK86274.1"/>
    <property type="molecule type" value="Genomic_DNA"/>
</dbReference>
<evidence type="ECO:0000256" key="6">
    <source>
        <dbReference type="ARBA" id="ARBA00023004"/>
    </source>
</evidence>
<keyword evidence="5" id="KW-0560">Oxidoreductase</keyword>
<dbReference type="FunFam" id="3.60.130.10:FF:000002">
    <property type="entry name" value="Alpha-ketoglutarate-dependent taurine dioxygenase"/>
    <property type="match status" value="1"/>
</dbReference>
<dbReference type="GO" id="GO:0046872">
    <property type="term" value="F:metal ion binding"/>
    <property type="evidence" value="ECO:0007669"/>
    <property type="project" value="UniProtKB-KW"/>
</dbReference>
<keyword evidence="4 8" id="KW-0223">Dioxygenase</keyword>
<keyword evidence="6" id="KW-0408">Iron</keyword>
<evidence type="ECO:0000256" key="3">
    <source>
        <dbReference type="ARBA" id="ARBA00022723"/>
    </source>
</evidence>
<evidence type="ECO:0000256" key="2">
    <source>
        <dbReference type="ARBA" id="ARBA00005896"/>
    </source>
</evidence>
<dbReference type="PANTHER" id="PTHR30468">
    <property type="entry name" value="ALPHA-KETOGLUTARATE-DEPENDENT SULFONATE DIOXYGENASE"/>
    <property type="match status" value="1"/>
</dbReference>
<dbReference type="STRING" id="1777143.AWB82_05867"/>
<sequence>MSELPTLAAESTLAPVTSNEPFQVRPIGGRIGAEVRGVTLSADLDDHAIAEINKALLEHKVLFFRGQSHLDDATQEAFAARFGETVAHPTVPSLASGSRLLELDSKHGTRANSWHTDVTFVDAYPKISILRGVVIPPAGGDTVWANTAAAYANLPEPLRDLADKLWALHSNAYDYAATRQVADTESEREYRKQFTSTLYETEHPVVRVHPETGERTLVLGHFVQRFLGLSQRDSDRLKELFHDHVTRLENTVRWRWTQGDVAIWDNRATQHYAVADYADAHRVVRRATVHGDVPAGIDGRRSRIVKQETRTA</sequence>
<dbReference type="OrthoDB" id="581608at2"/>
<feature type="domain" description="TauD/TfdA-like" evidence="7">
    <location>
        <begin position="23"/>
        <end position="288"/>
    </location>
</feature>